<name>A0A1T1AUS9_RHOFE</name>
<dbReference type="EMBL" id="MTJN01000002">
    <property type="protein sequence ID" value="OOV07773.1"/>
    <property type="molecule type" value="Genomic_DNA"/>
</dbReference>
<comment type="subcellular location">
    <subcellularLocation>
        <location evidence="1">Cytoplasm</location>
    </subcellularLocation>
</comment>
<protein>
    <submittedName>
        <fullName evidence="7">MarR family transcriptional regulator</fullName>
    </submittedName>
</protein>
<keyword evidence="3" id="KW-0805">Transcription regulation</keyword>
<dbReference type="GO" id="GO:0005737">
    <property type="term" value="C:cytoplasm"/>
    <property type="evidence" value="ECO:0007669"/>
    <property type="project" value="UniProtKB-SubCell"/>
</dbReference>
<evidence type="ECO:0000256" key="2">
    <source>
        <dbReference type="ARBA" id="ARBA00022490"/>
    </source>
</evidence>
<dbReference type="PANTHER" id="PTHR33164">
    <property type="entry name" value="TRANSCRIPTIONAL REGULATOR, MARR FAMILY"/>
    <property type="match status" value="1"/>
</dbReference>
<keyword evidence="4" id="KW-0238">DNA-binding</keyword>
<dbReference type="GO" id="GO:0003677">
    <property type="term" value="F:DNA binding"/>
    <property type="evidence" value="ECO:0007669"/>
    <property type="project" value="UniProtKB-KW"/>
</dbReference>
<dbReference type="InterPro" id="IPR055166">
    <property type="entry name" value="Transc_reg_Sar_Rot_HTH"/>
</dbReference>
<dbReference type="InterPro" id="IPR000835">
    <property type="entry name" value="HTH_MarR-typ"/>
</dbReference>
<dbReference type="Pfam" id="PF22381">
    <property type="entry name" value="Staph_reg_Sar_Rot"/>
    <property type="match status" value="1"/>
</dbReference>
<evidence type="ECO:0000256" key="3">
    <source>
        <dbReference type="ARBA" id="ARBA00023015"/>
    </source>
</evidence>
<accession>A0A1T1AUS9</accession>
<dbReference type="InterPro" id="IPR036388">
    <property type="entry name" value="WH-like_DNA-bd_sf"/>
</dbReference>
<evidence type="ECO:0000313" key="7">
    <source>
        <dbReference type="EMBL" id="OOV07773.1"/>
    </source>
</evidence>
<dbReference type="PROSITE" id="PS50995">
    <property type="entry name" value="HTH_MARR_2"/>
    <property type="match status" value="1"/>
</dbReference>
<dbReference type="STRING" id="28066.RF819_14520"/>
<proteinExistence type="predicted"/>
<evidence type="ECO:0000259" key="6">
    <source>
        <dbReference type="PROSITE" id="PS50995"/>
    </source>
</evidence>
<dbReference type="PRINTS" id="PR00598">
    <property type="entry name" value="HTHMARR"/>
</dbReference>
<dbReference type="PANTHER" id="PTHR33164:SF5">
    <property type="entry name" value="ORGANIC HYDROPEROXIDE RESISTANCE TRANSCRIPTIONAL REGULATOR"/>
    <property type="match status" value="1"/>
</dbReference>
<dbReference type="Gene3D" id="1.10.10.10">
    <property type="entry name" value="Winged helix-like DNA-binding domain superfamily/Winged helix DNA-binding domain"/>
    <property type="match status" value="1"/>
</dbReference>
<sequence>MPSHTPPLPIQPEPSLLLSEQLCFALYSTMLGMNKVYRKSLQPLGITYPQYLVLMVLWERDAMTVSEIGERLFLDSATLTPLLKRMEKQELLQRVRAKADERQVIISLTSKGRELQEPAKTMALGVFCATESTPDELIALRDSLLILRKRLFKNA</sequence>
<keyword evidence="2" id="KW-0963">Cytoplasm</keyword>
<evidence type="ECO:0000256" key="5">
    <source>
        <dbReference type="ARBA" id="ARBA00023163"/>
    </source>
</evidence>
<dbReference type="GO" id="GO:0003700">
    <property type="term" value="F:DNA-binding transcription factor activity"/>
    <property type="evidence" value="ECO:0007669"/>
    <property type="project" value="InterPro"/>
</dbReference>
<keyword evidence="8" id="KW-1185">Reference proteome</keyword>
<feature type="domain" description="HTH marR-type" evidence="6">
    <location>
        <begin position="19"/>
        <end position="153"/>
    </location>
</feature>
<dbReference type="SMART" id="SM00347">
    <property type="entry name" value="HTH_MARR"/>
    <property type="match status" value="1"/>
</dbReference>
<evidence type="ECO:0000256" key="1">
    <source>
        <dbReference type="ARBA" id="ARBA00004496"/>
    </source>
</evidence>
<dbReference type="RefSeq" id="WP_078365626.1">
    <property type="nucleotide sequence ID" value="NZ_MTJN01000002.1"/>
</dbReference>
<dbReference type="SUPFAM" id="SSF46785">
    <property type="entry name" value="Winged helix' DNA-binding domain"/>
    <property type="match status" value="1"/>
</dbReference>
<evidence type="ECO:0000256" key="4">
    <source>
        <dbReference type="ARBA" id="ARBA00023125"/>
    </source>
</evidence>
<dbReference type="InterPro" id="IPR036390">
    <property type="entry name" value="WH_DNA-bd_sf"/>
</dbReference>
<dbReference type="FunFam" id="1.10.10.10:FF:000163">
    <property type="entry name" value="MarR family transcriptional regulator"/>
    <property type="match status" value="1"/>
</dbReference>
<dbReference type="Proteomes" id="UP000190750">
    <property type="component" value="Unassembled WGS sequence"/>
</dbReference>
<evidence type="ECO:0000313" key="8">
    <source>
        <dbReference type="Proteomes" id="UP000190750"/>
    </source>
</evidence>
<reference evidence="7 8" key="1">
    <citation type="submission" date="2017-01" db="EMBL/GenBank/DDBJ databases">
        <title>Genome sequencing of Rhodoferax fermentans JCM 7819.</title>
        <authorList>
            <person name="Kim Y.J."/>
            <person name="Farh M.E.-A."/>
            <person name="Yang D.-C."/>
        </authorList>
    </citation>
    <scope>NUCLEOTIDE SEQUENCE [LARGE SCALE GENOMIC DNA]</scope>
    <source>
        <strain evidence="7 8">JCM 7819</strain>
    </source>
</reference>
<dbReference type="InterPro" id="IPR039422">
    <property type="entry name" value="MarR/SlyA-like"/>
</dbReference>
<organism evidence="7 8">
    <name type="scientific">Rhodoferax fermentans</name>
    <dbReference type="NCBI Taxonomy" id="28066"/>
    <lineage>
        <taxon>Bacteria</taxon>
        <taxon>Pseudomonadati</taxon>
        <taxon>Pseudomonadota</taxon>
        <taxon>Betaproteobacteria</taxon>
        <taxon>Burkholderiales</taxon>
        <taxon>Comamonadaceae</taxon>
        <taxon>Rhodoferax</taxon>
    </lineage>
</organism>
<keyword evidence="5" id="KW-0804">Transcription</keyword>
<dbReference type="OrthoDB" id="9806864at2"/>
<gene>
    <name evidence="7" type="ORF">RF819_14520</name>
</gene>
<comment type="caution">
    <text evidence="7">The sequence shown here is derived from an EMBL/GenBank/DDBJ whole genome shotgun (WGS) entry which is preliminary data.</text>
</comment>
<dbReference type="AlphaFoldDB" id="A0A1T1AUS9"/>
<dbReference type="GO" id="GO:0006950">
    <property type="term" value="P:response to stress"/>
    <property type="evidence" value="ECO:0007669"/>
    <property type="project" value="TreeGrafter"/>
</dbReference>